<organism evidence="2 3">
    <name type="scientific">Phytophthora aleatoria</name>
    <dbReference type="NCBI Taxonomy" id="2496075"/>
    <lineage>
        <taxon>Eukaryota</taxon>
        <taxon>Sar</taxon>
        <taxon>Stramenopiles</taxon>
        <taxon>Oomycota</taxon>
        <taxon>Peronosporomycetes</taxon>
        <taxon>Peronosporales</taxon>
        <taxon>Peronosporaceae</taxon>
        <taxon>Phytophthora</taxon>
    </lineage>
</organism>
<comment type="caution">
    <text evidence="2">The sequence shown here is derived from an EMBL/GenBank/DDBJ whole genome shotgun (WGS) entry which is preliminary data.</text>
</comment>
<gene>
    <name evidence="2" type="ORF">JG688_00004890</name>
</gene>
<dbReference type="AlphaFoldDB" id="A0A8J5M8Z9"/>
<proteinExistence type="predicted"/>
<name>A0A8J5M8Z9_9STRA</name>
<protein>
    <submittedName>
        <fullName evidence="2">Uncharacterized protein</fullName>
    </submittedName>
</protein>
<dbReference type="Proteomes" id="UP000709295">
    <property type="component" value="Unassembled WGS sequence"/>
</dbReference>
<keyword evidence="3" id="KW-1185">Reference proteome</keyword>
<evidence type="ECO:0000313" key="3">
    <source>
        <dbReference type="Proteomes" id="UP000709295"/>
    </source>
</evidence>
<accession>A0A8J5M8Z9</accession>
<feature type="transmembrane region" description="Helical" evidence="1">
    <location>
        <begin position="49"/>
        <end position="71"/>
    </location>
</feature>
<dbReference type="EMBL" id="JAENGY010000182">
    <property type="protein sequence ID" value="KAG6970399.1"/>
    <property type="molecule type" value="Genomic_DNA"/>
</dbReference>
<reference evidence="2" key="1">
    <citation type="submission" date="2021-01" db="EMBL/GenBank/DDBJ databases">
        <title>Phytophthora aleatoria, a newly-described species from Pinus radiata is distinct from Phytophthora cactorum isolates based on comparative genomics.</title>
        <authorList>
            <person name="Mcdougal R."/>
            <person name="Panda P."/>
            <person name="Williams N."/>
            <person name="Studholme D.J."/>
        </authorList>
    </citation>
    <scope>NUCLEOTIDE SEQUENCE</scope>
    <source>
        <strain evidence="2">NZFS 4037</strain>
    </source>
</reference>
<keyword evidence="1" id="KW-0812">Transmembrane</keyword>
<keyword evidence="1" id="KW-0472">Membrane</keyword>
<evidence type="ECO:0000256" key="1">
    <source>
        <dbReference type="SAM" id="Phobius"/>
    </source>
</evidence>
<evidence type="ECO:0000313" key="2">
    <source>
        <dbReference type="EMBL" id="KAG6970399.1"/>
    </source>
</evidence>
<sequence>MIKTVSQPITVWQPSIITPKFDALVSSVVAIPISQCGISLKYWEIEHDIYALLGLIGWVILSLKSDHFLWYRTTSAMVGD</sequence>
<keyword evidence="1" id="KW-1133">Transmembrane helix</keyword>